<reference evidence="3 4" key="1">
    <citation type="submission" date="2018-07" db="EMBL/GenBank/DDBJ databases">
        <title>Genomic Encyclopedia of Type Strains, Phase IV (KMG-IV): sequencing the most valuable type-strain genomes for metagenomic binning, comparative biology and taxonomic classification.</title>
        <authorList>
            <person name="Goeker M."/>
        </authorList>
    </citation>
    <scope>NUCLEOTIDE SEQUENCE [LARGE SCALE GENOMIC DNA]</scope>
    <source>
        <strain evidence="3 4">DSM 4134</strain>
    </source>
</reference>
<dbReference type="AlphaFoldDB" id="A0A3D9L949"/>
<gene>
    <name evidence="3" type="ORF">C7460_10215</name>
</gene>
<sequence>MTRIFCLLVVMLGSISLTAQSNTNHPVLYTSTENREELIEKIQNESWARQSWEALLEEINPHVDRHQSDPEWIVSRLAMYWKDGERYTQCYIAGQDWDYGEGNAPVPTVRLPGMRKWNDYYNGPLEDRTPYNETGDMWGVSRSSGDPTPVLVPYKESGHMIRQNNMEILKLAEKAAFAYFITKEEKYAKFSSDILWTWLLGTYYMEPPLDPSESTKGPGGYAPGGIMGYYDYEVIHDDRQEPAAKAYDFLHDYMNANPHAHLQQLDMSATDLAGTVFKRFIEIGLVRGGAKGNWNVNRYRHIIPSILVLESNDYYEDGKGREHYIPYYTEISRKHHAALPKIIENYDKDTGLWPESPGYASGMIGALLEMAMPLYRAGVNTIGDNPMIQKAAMANLGWLDARGNLVVFGDMRGGPLDFEVFERLLTYYRWEGNDADAAKIEAVINKGIRSGQYDRNEASWEDLILNQSLQTDNSTLPYNRAAYSPFHRHLIMRNGNDENNGMMFTLYGGMKGSHLSANGLAWQFYGKGWALAPDGAGYESYWTPDMHYYSGPVASNTIVQGYAKGEITINAMDPEVPKGQFYNDVVINENCSFADVSADEKRRLIAMIRTSPSSGYYVDIFRSDLEENDYLHHNLGDEMVLMDETGQPLQLADADIANPPHDAYSFFENIRATAHQGDFQAIWTINKVSPALNSYMWMAGQKGRTLYQMEAPHTTLRHDVTPGQVNKAPQTTPTLLVRQTDNNGAENPFVAVFEAYEGKEKSVESIEKLNLHDDLVSLRVKSGNSTQLIYNATEDAVFKTGKSGEFQGVFGVISLKGEDLEYLYLGHGQKLKHDKVSLEAVSGSVSASLRFEGDQVYYSADQPVIIRLKKGKAKTYPAGNDVLLD</sequence>
<dbReference type="EMBL" id="QREG01000002">
    <property type="protein sequence ID" value="REE01997.1"/>
    <property type="molecule type" value="Genomic_DNA"/>
</dbReference>
<dbReference type="OrthoDB" id="8732671at2"/>
<organism evidence="3 4">
    <name type="scientific">Marinoscillum furvescens DSM 4134</name>
    <dbReference type="NCBI Taxonomy" id="1122208"/>
    <lineage>
        <taxon>Bacteria</taxon>
        <taxon>Pseudomonadati</taxon>
        <taxon>Bacteroidota</taxon>
        <taxon>Cytophagia</taxon>
        <taxon>Cytophagales</taxon>
        <taxon>Reichenbachiellaceae</taxon>
        <taxon>Marinoscillum</taxon>
    </lineage>
</organism>
<evidence type="ECO:0000256" key="1">
    <source>
        <dbReference type="SAM" id="SignalP"/>
    </source>
</evidence>
<evidence type="ECO:0000313" key="4">
    <source>
        <dbReference type="Proteomes" id="UP000256779"/>
    </source>
</evidence>
<feature type="domain" description="Endo-acting ulvan lyase C-terminal" evidence="2">
    <location>
        <begin position="763"/>
        <end position="847"/>
    </location>
</feature>
<dbReference type="Pfam" id="PF26374">
    <property type="entry name" value="Ulvan_lyaseC"/>
    <property type="match status" value="1"/>
</dbReference>
<dbReference type="SUPFAM" id="SSF48230">
    <property type="entry name" value="Chondroitin AC/alginate lyase"/>
    <property type="match status" value="1"/>
</dbReference>
<dbReference type="Proteomes" id="UP000256779">
    <property type="component" value="Unassembled WGS sequence"/>
</dbReference>
<dbReference type="Gene3D" id="1.50.10.100">
    <property type="entry name" value="Chondroitin AC/alginate lyase"/>
    <property type="match status" value="1"/>
</dbReference>
<protein>
    <recommendedName>
        <fullName evidence="2">Endo-acting ulvan lyase C-terminal domain-containing protein</fullName>
    </recommendedName>
</protein>
<keyword evidence="1" id="KW-0732">Signal</keyword>
<dbReference type="InterPro" id="IPR058848">
    <property type="entry name" value="Ulvan_lyase_C"/>
</dbReference>
<dbReference type="InterPro" id="IPR008929">
    <property type="entry name" value="Chondroitin_lyas"/>
</dbReference>
<dbReference type="RefSeq" id="WP_147302833.1">
    <property type="nucleotide sequence ID" value="NZ_QREG01000002.1"/>
</dbReference>
<evidence type="ECO:0000313" key="3">
    <source>
        <dbReference type="EMBL" id="REE01997.1"/>
    </source>
</evidence>
<comment type="caution">
    <text evidence="3">The sequence shown here is derived from an EMBL/GenBank/DDBJ whole genome shotgun (WGS) entry which is preliminary data.</text>
</comment>
<dbReference type="Gene3D" id="2.70.98.70">
    <property type="match status" value="1"/>
</dbReference>
<name>A0A3D9L949_MARFU</name>
<evidence type="ECO:0000259" key="2">
    <source>
        <dbReference type="Pfam" id="PF26374"/>
    </source>
</evidence>
<feature type="signal peptide" evidence="1">
    <location>
        <begin position="1"/>
        <end position="21"/>
    </location>
</feature>
<keyword evidence="4" id="KW-1185">Reference proteome</keyword>
<feature type="chain" id="PRO_5017653038" description="Endo-acting ulvan lyase C-terminal domain-containing protein" evidence="1">
    <location>
        <begin position="22"/>
        <end position="885"/>
    </location>
</feature>
<accession>A0A3D9L949</accession>
<proteinExistence type="predicted"/>